<dbReference type="EMBL" id="JANHOG010000079">
    <property type="protein sequence ID" value="KAJ3558586.1"/>
    <property type="molecule type" value="Genomic_DNA"/>
</dbReference>
<sequence>MASAREELWALARARVEPSTLVAEARLSRLSSKATTILLDVGQGKAHAYGVTPAVQKPCAISARNICNACRTNVRQGGKLRTPSYSVVERSDSYIRQWSGVRRMSWIPKLGFGSKQQEPFNGPVDNEEEAARVAMLEKAMKGRQPTDLMLRCTILDEDGQFCCHLALEQRENNLRSIQEVGSMFRASIKLRGQPRDLRKIDSRIPNLVPTILVRREAILVNILHIRALVKADAVILFDTYGSTDSRLHSVFLYHLEHNLRAKNSGPPYEFRALESILLSVLSALEAEMVFIRNLVGNLLAELEDDIDRDKFKQLLYYSRRLASFQSRAKLVQEALEEVLEQDEDLSAMYLTDKKNGTSRVMNDHEELEVLLESFAKQVEEIVNEAESIQSNVQSTQEIVELILDSNRNALLALDLKARMMDPSLRTLCLTRQFLVQVSIWTMGIGVGTLVAGLFGMNLKSHLEEHEFAFFSMSLLSILVASIFSWTGLRRLARIRKFRLHLYLSVNWVHSLAESETISFLPVADHLNVAGLIEQDFNSVSMRRSAASKAVALSALLNTLSFETQEIRAGSGTNLCAYVRLVGAEYWVTMRHIAVTLSVGSHADCDMATTSRFRPLEAMPSFGSALSFESDILDLANSNTTTAALVEEAYFAVDSCTEYIPKPGRRSRTGISVSALLRALLDNAMKAAGHKYTTQPSRSSGEQSSGLDYIGGLVEPDTRNIQAFLRRWICARDNYQCCQHLNELDKSQKPRADTTTRIHLQAAHIVPFSLSYFNGQHSQDVRTAALNWTLIRNWGSIDVKKFVGGRINDPSNALLLCPNSHIQFAEYDIYFEATDAPHHYNIIETESDSKVGQIAFRDHSSQGIPLPSPDLLELHKAFARVLHASGAEEYLDEILRDEEEIAVLAADGSTDVAPLFYRLSLIAKTS</sequence>
<organism evidence="1 2">
    <name type="scientific">Phlebia brevispora</name>
    <dbReference type="NCBI Taxonomy" id="194682"/>
    <lineage>
        <taxon>Eukaryota</taxon>
        <taxon>Fungi</taxon>
        <taxon>Dikarya</taxon>
        <taxon>Basidiomycota</taxon>
        <taxon>Agaricomycotina</taxon>
        <taxon>Agaricomycetes</taxon>
        <taxon>Polyporales</taxon>
        <taxon>Meruliaceae</taxon>
        <taxon>Phlebia</taxon>
    </lineage>
</organism>
<proteinExistence type="predicted"/>
<accession>A0ACC1TDI0</accession>
<evidence type="ECO:0000313" key="2">
    <source>
        <dbReference type="Proteomes" id="UP001148662"/>
    </source>
</evidence>
<evidence type="ECO:0000313" key="1">
    <source>
        <dbReference type="EMBL" id="KAJ3558586.1"/>
    </source>
</evidence>
<protein>
    <submittedName>
        <fullName evidence="1">Uncharacterized protein</fullName>
    </submittedName>
</protein>
<gene>
    <name evidence="1" type="ORF">NM688_g832</name>
</gene>
<name>A0ACC1TDI0_9APHY</name>
<keyword evidence="2" id="KW-1185">Reference proteome</keyword>
<reference evidence="1" key="1">
    <citation type="submission" date="2022-07" db="EMBL/GenBank/DDBJ databases">
        <title>Genome Sequence of Phlebia brevispora.</title>
        <authorList>
            <person name="Buettner E."/>
        </authorList>
    </citation>
    <scope>NUCLEOTIDE SEQUENCE</scope>
    <source>
        <strain evidence="1">MPL23</strain>
    </source>
</reference>
<dbReference type="Proteomes" id="UP001148662">
    <property type="component" value="Unassembled WGS sequence"/>
</dbReference>
<comment type="caution">
    <text evidence="1">The sequence shown here is derived from an EMBL/GenBank/DDBJ whole genome shotgun (WGS) entry which is preliminary data.</text>
</comment>